<dbReference type="PANTHER" id="PTHR30024:SF47">
    <property type="entry name" value="TAURINE-BINDING PERIPLASMIC PROTEIN"/>
    <property type="match status" value="1"/>
</dbReference>
<dbReference type="EMBL" id="LJGW01000711">
    <property type="protein sequence ID" value="OEV03247.1"/>
    <property type="molecule type" value="Genomic_DNA"/>
</dbReference>
<comment type="subcellular location">
    <subcellularLocation>
        <location evidence="1">Periplasm</location>
    </subcellularLocation>
</comment>
<keyword evidence="6" id="KW-1185">Reference proteome</keyword>
<dbReference type="PROSITE" id="PS51257">
    <property type="entry name" value="PROKAR_LIPOPROTEIN"/>
    <property type="match status" value="1"/>
</dbReference>
<dbReference type="Gene3D" id="3.40.190.10">
    <property type="entry name" value="Periplasmic binding protein-like II"/>
    <property type="match status" value="2"/>
</dbReference>
<reference evidence="5 6" key="1">
    <citation type="journal article" date="2016" name="Front. Microbiol.">
        <title>Comparative Genomics Analysis of Streptomyces Species Reveals Their Adaptation to the Marine Environment and Their Diversity at the Genomic Level.</title>
        <authorList>
            <person name="Tian X."/>
            <person name="Zhang Z."/>
            <person name="Yang T."/>
            <person name="Chen M."/>
            <person name="Li J."/>
            <person name="Chen F."/>
            <person name="Yang J."/>
            <person name="Li W."/>
            <person name="Zhang B."/>
            <person name="Zhang Z."/>
            <person name="Wu J."/>
            <person name="Zhang C."/>
            <person name="Long L."/>
            <person name="Xiao J."/>
        </authorList>
    </citation>
    <scope>NUCLEOTIDE SEQUENCE [LARGE SCALE GENOMIC DNA]</scope>
    <source>
        <strain evidence="5 6">SCSIO 10429</strain>
    </source>
</reference>
<evidence type="ECO:0000256" key="3">
    <source>
        <dbReference type="ARBA" id="ARBA00022729"/>
    </source>
</evidence>
<organism evidence="5 6">
    <name type="scientific">Streptomyces nanshensis</name>
    <dbReference type="NCBI Taxonomy" id="518642"/>
    <lineage>
        <taxon>Bacteria</taxon>
        <taxon>Bacillati</taxon>
        <taxon>Actinomycetota</taxon>
        <taxon>Actinomycetes</taxon>
        <taxon>Kitasatosporales</taxon>
        <taxon>Streptomycetaceae</taxon>
        <taxon>Streptomyces</taxon>
    </lineage>
</organism>
<keyword evidence="3" id="KW-0732">Signal</keyword>
<dbReference type="AlphaFoldDB" id="A0A1E7KH28"/>
<evidence type="ECO:0000313" key="5">
    <source>
        <dbReference type="EMBL" id="OEV03247.1"/>
    </source>
</evidence>
<feature type="domain" description="SsuA/THI5-like" evidence="4">
    <location>
        <begin position="54"/>
        <end position="281"/>
    </location>
</feature>
<gene>
    <name evidence="5" type="ORF">AN218_32580</name>
</gene>
<accession>A0A1E7KH28</accession>
<proteinExistence type="inferred from homology"/>
<dbReference type="SUPFAM" id="SSF53850">
    <property type="entry name" value="Periplasmic binding protein-like II"/>
    <property type="match status" value="1"/>
</dbReference>
<dbReference type="InterPro" id="IPR015168">
    <property type="entry name" value="SsuA/THI5"/>
</dbReference>
<protein>
    <submittedName>
        <fullName evidence="5">Nitrate ABC transporter substrate-binding protein</fullName>
    </submittedName>
</protein>
<comment type="similarity">
    <text evidence="2">Belongs to the bacterial solute-binding protein SsuA/TauA family.</text>
</comment>
<evidence type="ECO:0000256" key="2">
    <source>
        <dbReference type="ARBA" id="ARBA00010742"/>
    </source>
</evidence>
<dbReference type="RefSeq" id="WP_070020636.1">
    <property type="nucleotide sequence ID" value="NZ_LJGW01000711.1"/>
</dbReference>
<dbReference type="PATRIC" id="fig|518642.10.peg.238"/>
<dbReference type="GO" id="GO:0042597">
    <property type="term" value="C:periplasmic space"/>
    <property type="evidence" value="ECO:0007669"/>
    <property type="project" value="UniProtKB-SubCell"/>
</dbReference>
<dbReference type="PANTHER" id="PTHR30024">
    <property type="entry name" value="ALIPHATIC SULFONATES-BINDING PROTEIN-RELATED"/>
    <property type="match status" value="1"/>
</dbReference>
<evidence type="ECO:0000256" key="1">
    <source>
        <dbReference type="ARBA" id="ARBA00004418"/>
    </source>
</evidence>
<sequence>MGKHIERIERRTLLKSLAATPVLLSPLAAGCANHGSSTSAGTLNIGQISDSVAFFPLFVAEEKGYFKDEGIKLGERPRLGTGAKVAAALKSGSIDLGGGVLTDAFNLQKTGGAGGTKVTTSLVTEYYVDIVIGKKVRAPGDTAGLESRVKALVGKKIGITGPGSGTEALVTYLFERIGKNAKKEATLVNLGSAATSAIGALKSGRVDALSFFQPIGQQVEADGSGRILISPARGDVADMMGALHGVVFTTGKLLKKKKDEVDSFQNAIKRAQQDVQGDPDKVRELLEKYLKDTSAKALDALVPMLRREMPQSPEVEKRPYDTARKFHLESKLVAKAPTFSEIKG</sequence>
<name>A0A1E7KH28_9ACTN</name>
<evidence type="ECO:0000313" key="6">
    <source>
        <dbReference type="Proteomes" id="UP000176005"/>
    </source>
</evidence>
<dbReference type="Proteomes" id="UP000176005">
    <property type="component" value="Unassembled WGS sequence"/>
</dbReference>
<comment type="caution">
    <text evidence="5">The sequence shown here is derived from an EMBL/GenBank/DDBJ whole genome shotgun (WGS) entry which is preliminary data.</text>
</comment>
<evidence type="ECO:0000259" key="4">
    <source>
        <dbReference type="Pfam" id="PF09084"/>
    </source>
</evidence>
<dbReference type="Pfam" id="PF09084">
    <property type="entry name" value="NMT1"/>
    <property type="match status" value="1"/>
</dbReference>